<proteinExistence type="predicted"/>
<evidence type="ECO:0000256" key="6">
    <source>
        <dbReference type="SAM" id="MobiDB-lite"/>
    </source>
</evidence>
<feature type="transmembrane region" description="Helical" evidence="7">
    <location>
        <begin position="211"/>
        <end position="230"/>
    </location>
</feature>
<evidence type="ECO:0000256" key="3">
    <source>
        <dbReference type="ARBA" id="ARBA00022692"/>
    </source>
</evidence>
<dbReference type="Pfam" id="PF03631">
    <property type="entry name" value="Virul_fac_BrkB"/>
    <property type="match status" value="1"/>
</dbReference>
<feature type="transmembrane region" description="Helical" evidence="7">
    <location>
        <begin position="125"/>
        <end position="145"/>
    </location>
</feature>
<sequence>MTTPGSPHETSVVKAQTAPDARDPRKPEGLKPVLGPAWRYILARAVREFLRDKSTVLAAALTFYMLLGVFPALLALMSVIGLFGLTEEAVSFIDEMSTYLTDPTFAETLRNTVEQLGESSGAGTAFVVGLLGALWSASGYVNCFSHAMNTVYEIDEGRPFSKLRPIMMIWTIVLLVLMLLIFGILALSGPVAAAVGGLIGLGDASLTVWSFARWPIVLVVVIVMIAVLFYGTPNVRLPKFKWMTLGAFIALVVTVVASGGFFFYVANFSSYERLYGGVAGVIIALLWLSIVNLALLFGAQCDAEIERVRELRGGIEAEQSIQLPPRDTKASAKRLEQIDRDIAKGRELRNGVGLD</sequence>
<name>A0A7J5AZL8_9MICO</name>
<keyword evidence="9" id="KW-1185">Reference proteome</keyword>
<feature type="transmembrane region" description="Helical" evidence="7">
    <location>
        <begin position="56"/>
        <end position="83"/>
    </location>
</feature>
<comment type="subcellular location">
    <subcellularLocation>
        <location evidence="1">Cell membrane</location>
        <topology evidence="1">Multi-pass membrane protein</topology>
    </subcellularLocation>
</comment>
<keyword evidence="5 7" id="KW-0472">Membrane</keyword>
<evidence type="ECO:0000256" key="4">
    <source>
        <dbReference type="ARBA" id="ARBA00022989"/>
    </source>
</evidence>
<dbReference type="Proteomes" id="UP000490386">
    <property type="component" value="Unassembled WGS sequence"/>
</dbReference>
<dbReference type="GO" id="GO:0005886">
    <property type="term" value="C:plasma membrane"/>
    <property type="evidence" value="ECO:0007669"/>
    <property type="project" value="UniProtKB-SubCell"/>
</dbReference>
<dbReference type="PIRSF" id="PIRSF035875">
    <property type="entry name" value="RNase_BN"/>
    <property type="match status" value="1"/>
</dbReference>
<evidence type="ECO:0000256" key="5">
    <source>
        <dbReference type="ARBA" id="ARBA00023136"/>
    </source>
</evidence>
<dbReference type="AlphaFoldDB" id="A0A7J5AZL8"/>
<reference evidence="8 9" key="1">
    <citation type="submission" date="2019-09" db="EMBL/GenBank/DDBJ databases">
        <title>Phylogeny of genus Pseudoclavibacter and closely related genus.</title>
        <authorList>
            <person name="Li Y."/>
        </authorList>
    </citation>
    <scope>NUCLEOTIDE SEQUENCE [LARGE SCALE GENOMIC DNA]</scope>
    <source>
        <strain evidence="8 9">THG-MD12</strain>
    </source>
</reference>
<organism evidence="8 9">
    <name type="scientific">Pseudoclavibacter terrae</name>
    <dbReference type="NCBI Taxonomy" id="1530195"/>
    <lineage>
        <taxon>Bacteria</taxon>
        <taxon>Bacillati</taxon>
        <taxon>Actinomycetota</taxon>
        <taxon>Actinomycetes</taxon>
        <taxon>Micrococcales</taxon>
        <taxon>Microbacteriaceae</taxon>
        <taxon>Pseudoclavibacter</taxon>
    </lineage>
</organism>
<keyword evidence="3 7" id="KW-0812">Transmembrane</keyword>
<evidence type="ECO:0000256" key="2">
    <source>
        <dbReference type="ARBA" id="ARBA00022475"/>
    </source>
</evidence>
<feature type="compositionally biased region" description="Basic and acidic residues" evidence="6">
    <location>
        <begin position="20"/>
        <end position="29"/>
    </location>
</feature>
<dbReference type="PANTHER" id="PTHR30213">
    <property type="entry name" value="INNER MEMBRANE PROTEIN YHJD"/>
    <property type="match status" value="1"/>
</dbReference>
<feature type="transmembrane region" description="Helical" evidence="7">
    <location>
        <begin position="242"/>
        <end position="266"/>
    </location>
</feature>
<dbReference type="InterPro" id="IPR017039">
    <property type="entry name" value="Virul_fac_BrkB"/>
</dbReference>
<evidence type="ECO:0000256" key="1">
    <source>
        <dbReference type="ARBA" id="ARBA00004651"/>
    </source>
</evidence>
<keyword evidence="4 7" id="KW-1133">Transmembrane helix</keyword>
<dbReference type="PANTHER" id="PTHR30213:SF0">
    <property type="entry name" value="UPF0761 MEMBRANE PROTEIN YIHY"/>
    <property type="match status" value="1"/>
</dbReference>
<dbReference type="OrthoDB" id="9781030at2"/>
<dbReference type="NCBIfam" id="TIGR00765">
    <property type="entry name" value="yihY_not_rbn"/>
    <property type="match status" value="1"/>
</dbReference>
<dbReference type="RefSeq" id="WP_151424108.1">
    <property type="nucleotide sequence ID" value="NZ_WBJX01000004.1"/>
</dbReference>
<gene>
    <name evidence="8" type="ORF">F8O03_12240</name>
</gene>
<evidence type="ECO:0000256" key="7">
    <source>
        <dbReference type="SAM" id="Phobius"/>
    </source>
</evidence>
<comment type="caution">
    <text evidence="8">The sequence shown here is derived from an EMBL/GenBank/DDBJ whole genome shotgun (WGS) entry which is preliminary data.</text>
</comment>
<keyword evidence="2" id="KW-1003">Cell membrane</keyword>
<protein>
    <submittedName>
        <fullName evidence="8">YihY/virulence factor BrkB family protein</fullName>
    </submittedName>
</protein>
<feature type="region of interest" description="Disordered" evidence="6">
    <location>
        <begin position="1"/>
        <end position="30"/>
    </location>
</feature>
<dbReference type="EMBL" id="WBJX01000004">
    <property type="protein sequence ID" value="KAB1637063.1"/>
    <property type="molecule type" value="Genomic_DNA"/>
</dbReference>
<accession>A0A7J5AZL8</accession>
<feature type="transmembrane region" description="Helical" evidence="7">
    <location>
        <begin position="278"/>
        <end position="299"/>
    </location>
</feature>
<evidence type="ECO:0000313" key="9">
    <source>
        <dbReference type="Proteomes" id="UP000490386"/>
    </source>
</evidence>
<evidence type="ECO:0000313" key="8">
    <source>
        <dbReference type="EMBL" id="KAB1637063.1"/>
    </source>
</evidence>
<feature type="transmembrane region" description="Helical" evidence="7">
    <location>
        <begin position="166"/>
        <end position="199"/>
    </location>
</feature>